<feature type="domain" description="ParB-like N-terminal" evidence="2">
    <location>
        <begin position="2"/>
        <end position="87"/>
    </location>
</feature>
<dbReference type="SMART" id="SM00470">
    <property type="entry name" value="ParB"/>
    <property type="match status" value="1"/>
</dbReference>
<protein>
    <submittedName>
        <fullName evidence="3">Chromosome partitioning protein ParB</fullName>
    </submittedName>
</protein>
<proteinExistence type="predicted"/>
<dbReference type="GO" id="GO:0007059">
    <property type="term" value="P:chromosome segregation"/>
    <property type="evidence" value="ECO:0007669"/>
    <property type="project" value="TreeGrafter"/>
</dbReference>
<dbReference type="InterPro" id="IPR003115">
    <property type="entry name" value="ParB_N"/>
</dbReference>
<dbReference type="InterPro" id="IPR050336">
    <property type="entry name" value="Chromosome_partition/occlusion"/>
</dbReference>
<keyword evidence="1" id="KW-0175">Coiled coil</keyword>
<comment type="caution">
    <text evidence="3">The sequence shown here is derived from an EMBL/GenBank/DDBJ whole genome shotgun (WGS) entry which is preliminary data.</text>
</comment>
<evidence type="ECO:0000313" key="4">
    <source>
        <dbReference type="Proteomes" id="UP000185984"/>
    </source>
</evidence>
<dbReference type="STRING" id="247279.NIES1031_02990"/>
<dbReference type="Gene3D" id="3.40.50.150">
    <property type="entry name" value="Vaccinia Virus protein VP39"/>
    <property type="match status" value="1"/>
</dbReference>
<evidence type="ECO:0000259" key="2">
    <source>
        <dbReference type="SMART" id="SM00470"/>
    </source>
</evidence>
<keyword evidence="4" id="KW-1185">Reference proteome</keyword>
<dbReference type="CDD" id="cd16409">
    <property type="entry name" value="ParB_N_like"/>
    <property type="match status" value="1"/>
</dbReference>
<dbReference type="PANTHER" id="PTHR33375:SF1">
    <property type="entry name" value="CHROMOSOME-PARTITIONING PROTEIN PARB-RELATED"/>
    <property type="match status" value="1"/>
</dbReference>
<dbReference type="Proteomes" id="UP000185984">
    <property type="component" value="Unassembled WGS sequence"/>
</dbReference>
<dbReference type="EMBL" id="MRCC01000002">
    <property type="protein sequence ID" value="OKH28876.1"/>
    <property type="molecule type" value="Genomic_DNA"/>
</dbReference>
<reference evidence="3 4" key="1">
    <citation type="submission" date="2016-11" db="EMBL/GenBank/DDBJ databases">
        <title>Draft Genome Sequences of Nine Cyanobacterial Strains from Diverse Habitats.</title>
        <authorList>
            <person name="Zhu T."/>
            <person name="Hou S."/>
            <person name="Lu X."/>
            <person name="Hess W.R."/>
        </authorList>
    </citation>
    <scope>NUCLEOTIDE SEQUENCE [LARGE SCALE GENOMIC DNA]</scope>
    <source>
        <strain evidence="3 4">5.2 s.c.1</strain>
    </source>
</reference>
<dbReference type="Pfam" id="PF02195">
    <property type="entry name" value="ParB_N"/>
    <property type="match status" value="1"/>
</dbReference>
<evidence type="ECO:0000313" key="3">
    <source>
        <dbReference type="EMBL" id="OKH28876.1"/>
    </source>
</evidence>
<organism evidence="3 4">
    <name type="scientific">Chroogloeocystis siderophila 5.2 s.c.1</name>
    <dbReference type="NCBI Taxonomy" id="247279"/>
    <lineage>
        <taxon>Bacteria</taxon>
        <taxon>Bacillati</taxon>
        <taxon>Cyanobacteriota</taxon>
        <taxon>Cyanophyceae</taxon>
        <taxon>Oscillatoriophycideae</taxon>
        <taxon>Chroococcales</taxon>
        <taxon>Chroococcaceae</taxon>
        <taxon>Chroogloeocystis</taxon>
    </lineage>
</organism>
<accession>A0A1U7HZ37</accession>
<dbReference type="AlphaFoldDB" id="A0A1U7HZ37"/>
<dbReference type="SUPFAM" id="SSF53335">
    <property type="entry name" value="S-adenosyl-L-methionine-dependent methyltransferases"/>
    <property type="match status" value="1"/>
</dbReference>
<dbReference type="SUPFAM" id="SSF110849">
    <property type="entry name" value="ParB/Sulfiredoxin"/>
    <property type="match status" value="1"/>
</dbReference>
<evidence type="ECO:0000256" key="1">
    <source>
        <dbReference type="SAM" id="Coils"/>
    </source>
</evidence>
<dbReference type="Gene3D" id="3.90.1530.10">
    <property type="entry name" value="Conserved hypothetical protein from pyrococcus furiosus pfu- 392566-001, ParB domain"/>
    <property type="match status" value="1"/>
</dbReference>
<dbReference type="InterPro" id="IPR036086">
    <property type="entry name" value="ParB/Sulfiredoxin_sf"/>
</dbReference>
<name>A0A1U7HZ37_9CHRO</name>
<dbReference type="GO" id="GO:0005694">
    <property type="term" value="C:chromosome"/>
    <property type="evidence" value="ECO:0007669"/>
    <property type="project" value="TreeGrafter"/>
</dbReference>
<dbReference type="OrthoDB" id="9773571at2"/>
<sequence length="443" mass="49719">MPIVTIAQIKVGLNRRPLKQQKVIELIESIKANGLLNPITVDQDLNLIAGLHRLTACKMLGLEQVECNIITCADSAHARLAEIDENLIRSELDALERAELWLERDRILESLQLRAKPGDNQYTYKGKGSETISPPPKTTFELAQAVGYTERTFQQGKQIAKSILPEVKEAIKGTAIAKSTTALLKVARAGSKEREQAEKAEKAIQEAQKQEERQRQAQLADEARAKQRELQLQTLRNVAAQKAAKLKKKELRKHLQPQAKEITPQDVLNTQPGDQWLLARHLVYCGDTASDEFIRCLPSHAALAIATPSTIWRHDYLIDEARVVAVLRMAGYIHQFCTQQRMPFQYELLIGEIYVALFSYSSLMAPQNLIEVEGVEGIVAFLISLYSQEGNFVLAPFIGHGEALICCERMGRICFTGDLDPQHVSQAIARWQQWTGRQVQRGS</sequence>
<gene>
    <name evidence="3" type="ORF">NIES1031_02990</name>
</gene>
<dbReference type="PANTHER" id="PTHR33375">
    <property type="entry name" value="CHROMOSOME-PARTITIONING PROTEIN PARB-RELATED"/>
    <property type="match status" value="1"/>
</dbReference>
<dbReference type="RefSeq" id="WP_073548031.1">
    <property type="nucleotide sequence ID" value="NZ_CAWMVK010000012.1"/>
</dbReference>
<dbReference type="InterPro" id="IPR029063">
    <property type="entry name" value="SAM-dependent_MTases_sf"/>
</dbReference>
<feature type="coiled-coil region" evidence="1">
    <location>
        <begin position="190"/>
        <end position="233"/>
    </location>
</feature>